<accession>A0A813QPV4</accession>
<feature type="region of interest" description="Disordered" evidence="1">
    <location>
        <begin position="133"/>
        <end position="224"/>
    </location>
</feature>
<dbReference type="EMBL" id="CAJOBC010000192">
    <property type="protein sequence ID" value="CAF3552213.1"/>
    <property type="molecule type" value="Genomic_DNA"/>
</dbReference>
<dbReference type="OrthoDB" id="10019612at2759"/>
<evidence type="ECO:0000313" key="4">
    <source>
        <dbReference type="EMBL" id="CAF3552213.1"/>
    </source>
</evidence>
<feature type="compositionally biased region" description="Low complexity" evidence="1">
    <location>
        <begin position="85"/>
        <end position="98"/>
    </location>
</feature>
<protein>
    <submittedName>
        <fullName evidence="2">Uncharacterized protein</fullName>
    </submittedName>
</protein>
<dbReference type="Proteomes" id="UP000682733">
    <property type="component" value="Unassembled WGS sequence"/>
</dbReference>
<keyword evidence="6" id="KW-1185">Reference proteome</keyword>
<feature type="compositionally biased region" description="Polar residues" evidence="1">
    <location>
        <begin position="133"/>
        <end position="146"/>
    </location>
</feature>
<feature type="compositionally biased region" description="Low complexity" evidence="1">
    <location>
        <begin position="185"/>
        <end position="210"/>
    </location>
</feature>
<organism evidence="2 6">
    <name type="scientific">Didymodactylos carnosus</name>
    <dbReference type="NCBI Taxonomy" id="1234261"/>
    <lineage>
        <taxon>Eukaryota</taxon>
        <taxon>Metazoa</taxon>
        <taxon>Spiralia</taxon>
        <taxon>Gnathifera</taxon>
        <taxon>Rotifera</taxon>
        <taxon>Eurotatoria</taxon>
        <taxon>Bdelloidea</taxon>
        <taxon>Philodinida</taxon>
        <taxon>Philodinidae</taxon>
        <taxon>Didymodactylos</taxon>
    </lineage>
</organism>
<dbReference type="EMBL" id="CAJNOQ010000192">
    <property type="protein sequence ID" value="CAF0770164.1"/>
    <property type="molecule type" value="Genomic_DNA"/>
</dbReference>
<dbReference type="AlphaFoldDB" id="A0A813QPV4"/>
<evidence type="ECO:0000313" key="6">
    <source>
        <dbReference type="Proteomes" id="UP000663829"/>
    </source>
</evidence>
<name>A0A813QPV4_9BILA</name>
<dbReference type="EMBL" id="CAJOBA010007596">
    <property type="protein sequence ID" value="CAF3806688.1"/>
    <property type="molecule type" value="Genomic_DNA"/>
</dbReference>
<dbReference type="Proteomes" id="UP000677228">
    <property type="component" value="Unassembled WGS sequence"/>
</dbReference>
<gene>
    <name evidence="2" type="ORF">GPM918_LOCUS1880</name>
    <name evidence="3" type="ORF">OVA965_LOCUS16359</name>
    <name evidence="4" type="ORF">SRO942_LOCUS1880</name>
    <name evidence="5" type="ORF">TMI583_LOCUS16368</name>
</gene>
<reference evidence="2" key="1">
    <citation type="submission" date="2021-02" db="EMBL/GenBank/DDBJ databases">
        <authorList>
            <person name="Nowell W R."/>
        </authorList>
    </citation>
    <scope>NUCLEOTIDE SEQUENCE</scope>
</reference>
<feature type="region of interest" description="Disordered" evidence="1">
    <location>
        <begin position="75"/>
        <end position="119"/>
    </location>
</feature>
<proteinExistence type="predicted"/>
<dbReference type="EMBL" id="CAJNOK010007585">
    <property type="protein sequence ID" value="CAF1038501.1"/>
    <property type="molecule type" value="Genomic_DNA"/>
</dbReference>
<comment type="caution">
    <text evidence="2">The sequence shown here is derived from an EMBL/GenBank/DDBJ whole genome shotgun (WGS) entry which is preliminary data.</text>
</comment>
<evidence type="ECO:0000313" key="3">
    <source>
        <dbReference type="EMBL" id="CAF1038501.1"/>
    </source>
</evidence>
<sequence length="271" mass="31667">MCSRSQLDHRSLSCHKTGVVPQTSKLLSPILPRQHKYELKQRIWPKETVESWFSHAGTDDRRAVYNFLNTLYDNEERKSSRSHHQQQQQKPQRTQFPSRTNGYHYRQNLQTPTSRNSKRDLGEILESLESFRPSSSIQDKCAQTNLPKVGNNESKVRSSSRLKRSTTSCDKYTEIPTTNDDDHNNNNNDNNDNNSDNNNNNNGNVVDNSNVETKTTNKRESAPRYLSTTWRVINPREDIENQHAPDQNVSSFFMPTKKVYPEYFFIHPDWY</sequence>
<evidence type="ECO:0000313" key="5">
    <source>
        <dbReference type="EMBL" id="CAF3806688.1"/>
    </source>
</evidence>
<evidence type="ECO:0000313" key="2">
    <source>
        <dbReference type="EMBL" id="CAF0770164.1"/>
    </source>
</evidence>
<evidence type="ECO:0000256" key="1">
    <source>
        <dbReference type="SAM" id="MobiDB-lite"/>
    </source>
</evidence>
<dbReference type="Proteomes" id="UP000681722">
    <property type="component" value="Unassembled WGS sequence"/>
</dbReference>
<dbReference type="Proteomes" id="UP000663829">
    <property type="component" value="Unassembled WGS sequence"/>
</dbReference>